<reference evidence="1" key="1">
    <citation type="journal article" date="2023" name="Int. J. Syst. Evol. Microbiol.">
        <title>Collibacillus ludicampi gen. nov., sp. nov., a new soil bacterium of the family Alicyclobacillaceae.</title>
        <authorList>
            <person name="Jojima T."/>
            <person name="Ioku Y."/>
            <person name="Fukuta Y."/>
            <person name="Shirasaka N."/>
            <person name="Matsumura Y."/>
            <person name="Mori M."/>
        </authorList>
    </citation>
    <scope>NUCLEOTIDE SEQUENCE</scope>
    <source>
        <strain evidence="1">TP075</strain>
    </source>
</reference>
<dbReference type="EMBL" id="BOQE01000001">
    <property type="protein sequence ID" value="GIM48062.1"/>
    <property type="molecule type" value="Genomic_DNA"/>
</dbReference>
<sequence>MQGRNELESRLATSVMIHSETTFTEHERKATPTVPLISKFVLKALSLAVIIPTTITNGTKT</sequence>
<proteinExistence type="predicted"/>
<dbReference type="RefSeq" id="WP_282200974.1">
    <property type="nucleotide sequence ID" value="NZ_BOQE01000001.1"/>
</dbReference>
<protein>
    <submittedName>
        <fullName evidence="1">Uncharacterized protein</fullName>
    </submittedName>
</protein>
<evidence type="ECO:0000313" key="2">
    <source>
        <dbReference type="Proteomes" id="UP001057291"/>
    </source>
</evidence>
<keyword evidence="2" id="KW-1185">Reference proteome</keyword>
<name>A0AAV4LJP0_9BACL</name>
<gene>
    <name evidence="1" type="ORF">DNHGIG_36110</name>
</gene>
<comment type="caution">
    <text evidence="1">The sequence shown here is derived from an EMBL/GenBank/DDBJ whole genome shotgun (WGS) entry which is preliminary data.</text>
</comment>
<organism evidence="1 2">
    <name type="scientific">Collibacillus ludicampi</name>
    <dbReference type="NCBI Taxonomy" id="2771369"/>
    <lineage>
        <taxon>Bacteria</taxon>
        <taxon>Bacillati</taxon>
        <taxon>Bacillota</taxon>
        <taxon>Bacilli</taxon>
        <taxon>Bacillales</taxon>
        <taxon>Alicyclobacillaceae</taxon>
        <taxon>Collibacillus</taxon>
    </lineage>
</organism>
<dbReference type="AlphaFoldDB" id="A0AAV4LJP0"/>
<dbReference type="Proteomes" id="UP001057291">
    <property type="component" value="Unassembled WGS sequence"/>
</dbReference>
<evidence type="ECO:0000313" key="1">
    <source>
        <dbReference type="EMBL" id="GIM48062.1"/>
    </source>
</evidence>
<accession>A0AAV4LJP0</accession>